<reference evidence="1 2" key="1">
    <citation type="journal article" date="2014" name="Nat. Genet.">
        <title>Whole-genome sequence of a flatfish provides insights into ZW sex chromosome evolution and adaptation to a benthic lifestyle.</title>
        <authorList>
            <person name="Chen S."/>
            <person name="Zhang G."/>
            <person name="Shao C."/>
            <person name="Huang Q."/>
            <person name="Liu G."/>
            <person name="Zhang P."/>
            <person name="Song W."/>
            <person name="An N."/>
            <person name="Chalopin D."/>
            <person name="Volff J.N."/>
            <person name="Hong Y."/>
            <person name="Li Q."/>
            <person name="Sha Z."/>
            <person name="Zhou H."/>
            <person name="Xie M."/>
            <person name="Yu Q."/>
            <person name="Liu Y."/>
            <person name="Xiang H."/>
            <person name="Wang N."/>
            <person name="Wu K."/>
            <person name="Yang C."/>
            <person name="Zhou Q."/>
            <person name="Liao X."/>
            <person name="Yang L."/>
            <person name="Hu Q."/>
            <person name="Zhang J."/>
            <person name="Meng L."/>
            <person name="Jin L."/>
            <person name="Tian Y."/>
            <person name="Lian J."/>
            <person name="Yang J."/>
            <person name="Miao G."/>
            <person name="Liu S."/>
            <person name="Liang Z."/>
            <person name="Yan F."/>
            <person name="Li Y."/>
            <person name="Sun B."/>
            <person name="Zhang H."/>
            <person name="Zhang J."/>
            <person name="Zhu Y."/>
            <person name="Du M."/>
            <person name="Zhao Y."/>
            <person name="Schartl M."/>
            <person name="Tang Q."/>
            <person name="Wang J."/>
        </authorList>
    </citation>
    <scope>NUCLEOTIDE SEQUENCE</scope>
</reference>
<keyword evidence="2" id="KW-1185">Reference proteome</keyword>
<evidence type="ECO:0000313" key="1">
    <source>
        <dbReference type="Ensembl" id="ENSCSEP00000025246.1"/>
    </source>
</evidence>
<reference evidence="1" key="2">
    <citation type="submission" date="2025-08" db="UniProtKB">
        <authorList>
            <consortium name="Ensembl"/>
        </authorList>
    </citation>
    <scope>IDENTIFICATION</scope>
</reference>
<dbReference type="InParanoid" id="A0A3P8WIA5"/>
<reference evidence="1" key="3">
    <citation type="submission" date="2025-09" db="UniProtKB">
        <authorList>
            <consortium name="Ensembl"/>
        </authorList>
    </citation>
    <scope>IDENTIFICATION</scope>
</reference>
<protein>
    <submittedName>
        <fullName evidence="1">Uncharacterized protein</fullName>
    </submittedName>
</protein>
<dbReference type="Proteomes" id="UP000265120">
    <property type="component" value="Chromosome W"/>
</dbReference>
<evidence type="ECO:0000313" key="2">
    <source>
        <dbReference type="Proteomes" id="UP000265120"/>
    </source>
</evidence>
<organism evidence="1 2">
    <name type="scientific">Cynoglossus semilaevis</name>
    <name type="common">Tongue sole</name>
    <dbReference type="NCBI Taxonomy" id="244447"/>
    <lineage>
        <taxon>Eukaryota</taxon>
        <taxon>Metazoa</taxon>
        <taxon>Chordata</taxon>
        <taxon>Craniata</taxon>
        <taxon>Vertebrata</taxon>
        <taxon>Euteleostomi</taxon>
        <taxon>Actinopterygii</taxon>
        <taxon>Neopterygii</taxon>
        <taxon>Teleostei</taxon>
        <taxon>Neoteleostei</taxon>
        <taxon>Acanthomorphata</taxon>
        <taxon>Carangaria</taxon>
        <taxon>Pleuronectiformes</taxon>
        <taxon>Pleuronectoidei</taxon>
        <taxon>Cynoglossidae</taxon>
        <taxon>Cynoglossinae</taxon>
        <taxon>Cynoglossus</taxon>
    </lineage>
</organism>
<proteinExistence type="predicted"/>
<dbReference type="AlphaFoldDB" id="A0A3P8WIA5"/>
<dbReference type="Ensembl" id="ENSCSET00000025583.1">
    <property type="protein sequence ID" value="ENSCSEP00000025246.1"/>
    <property type="gene ID" value="ENSCSEG00000016122.1"/>
</dbReference>
<sequence>RSSRQLQSCRMNVSTAVKDGYFTVSFYRTKQIHRNVLSISIHPLGCFTLLFNNFNNSIKFGFLFPHINWKKFFNVKVKTEFYKVMLMKQNYIKKNNCADIRQYWPTVVHICVHHRLGEYHHQVESLSYLDVNYPIWNLTQNSSATSPTVSFQKT</sequence>
<accession>A0A3P8WIA5</accession>
<name>A0A3P8WIA5_CYNSE</name>